<dbReference type="RefSeq" id="WP_091473262.1">
    <property type="nucleotide sequence ID" value="NZ_FOIT01000001.1"/>
</dbReference>
<proteinExistence type="inferred from homology"/>
<reference evidence="2" key="3">
    <citation type="submission" date="2021-09" db="EMBL/GenBank/DDBJ databases">
        <authorList>
            <person name="Gilroy R."/>
        </authorList>
    </citation>
    <scope>NUCLEOTIDE SEQUENCE</scope>
    <source>
        <strain evidence="2">6019</strain>
    </source>
</reference>
<dbReference type="Proteomes" id="UP000243605">
    <property type="component" value="Unassembled WGS sequence"/>
</dbReference>
<accession>A0A662Z0S6</accession>
<name>A0A662Z0S6_9STAP</name>
<dbReference type="Proteomes" id="UP000763505">
    <property type="component" value="Unassembled WGS sequence"/>
</dbReference>
<dbReference type="Gene3D" id="6.10.250.2150">
    <property type="match status" value="1"/>
</dbReference>
<dbReference type="Pfam" id="PF06491">
    <property type="entry name" value="Disulph_isomer"/>
    <property type="match status" value="1"/>
</dbReference>
<keyword evidence="4" id="KW-1185">Reference proteome</keyword>
<reference evidence="2" key="2">
    <citation type="journal article" date="2021" name="PeerJ">
        <title>Extensive microbial diversity within the chicken gut microbiome revealed by metagenomics and culture.</title>
        <authorList>
            <person name="Gilroy R."/>
            <person name="Ravi A."/>
            <person name="Getino M."/>
            <person name="Pursley I."/>
            <person name="Horton D.L."/>
            <person name="Alikhan N.F."/>
            <person name="Baker D."/>
            <person name="Gharbi K."/>
            <person name="Hall N."/>
            <person name="Watson M."/>
            <person name="Adriaenssens E.M."/>
            <person name="Foster-Nyarko E."/>
            <person name="Jarju S."/>
            <person name="Secka A."/>
            <person name="Antonio M."/>
            <person name="Oren A."/>
            <person name="Chaudhuri R.R."/>
            <person name="La Ragione R."/>
            <person name="Hildebrand F."/>
            <person name="Pallen M.J."/>
        </authorList>
    </citation>
    <scope>NUCLEOTIDE SEQUENCE</scope>
    <source>
        <strain evidence="2">6019</strain>
    </source>
</reference>
<dbReference type="AlphaFoldDB" id="A0A662Z0S6"/>
<sequence>MNAYEQHMKELAVPMRKELTDQGFLELTTEDNVNDFMKNVDDDATTFVMVNSICGCAAGIARPAAVTVASQNPIKPDHLVTVFAGQDKEATESMREFIMQAPSSPSFALFKGQNLVHFIPRSNIEGREIEDLMEDIKESFDSHCS</sequence>
<organism evidence="3 4">
    <name type="scientific">Aliicoccus persicus</name>
    <dbReference type="NCBI Taxonomy" id="930138"/>
    <lineage>
        <taxon>Bacteria</taxon>
        <taxon>Bacillati</taxon>
        <taxon>Bacillota</taxon>
        <taxon>Bacilli</taxon>
        <taxon>Bacillales</taxon>
        <taxon>Staphylococcaceae</taxon>
        <taxon>Aliicoccus</taxon>
    </lineage>
</organism>
<evidence type="ECO:0000313" key="2">
    <source>
        <dbReference type="EMBL" id="HJE19676.1"/>
    </source>
</evidence>
<dbReference type="PANTHER" id="PTHR40052">
    <property type="entry name" value="UPF0403 PROTEIN YQIW-RELATED"/>
    <property type="match status" value="1"/>
</dbReference>
<dbReference type="NCBIfam" id="TIGR04191">
    <property type="entry name" value="YphP_YqiW"/>
    <property type="match status" value="1"/>
</dbReference>
<dbReference type="Gene3D" id="3.40.30.10">
    <property type="entry name" value="Glutaredoxin"/>
    <property type="match status" value="1"/>
</dbReference>
<protein>
    <submittedName>
        <fullName evidence="2">BrxA/BrxB family bacilliredoxin</fullName>
    </submittedName>
    <submittedName>
        <fullName evidence="3">Putative bacilliredoxin, YphP/YqiW family</fullName>
    </submittedName>
</protein>
<evidence type="ECO:0000313" key="4">
    <source>
        <dbReference type="Proteomes" id="UP000243605"/>
    </source>
</evidence>
<dbReference type="PANTHER" id="PTHR40052:SF2">
    <property type="entry name" value="BACILLIREDOXIN BRXA"/>
    <property type="match status" value="1"/>
</dbReference>
<dbReference type="EMBL" id="DYYI01000053">
    <property type="protein sequence ID" value="HJE19676.1"/>
    <property type="molecule type" value="Genomic_DNA"/>
</dbReference>
<gene>
    <name evidence="2" type="ORF">K8V35_04920</name>
    <name evidence="3" type="ORF">SAMN05192557_0323</name>
</gene>
<dbReference type="InterPro" id="IPR009474">
    <property type="entry name" value="BrxB/BrxA"/>
</dbReference>
<dbReference type="OrthoDB" id="9793981at2"/>
<reference evidence="3 4" key="1">
    <citation type="submission" date="2016-10" db="EMBL/GenBank/DDBJ databases">
        <authorList>
            <person name="Varghese N."/>
            <person name="Submissions S."/>
        </authorList>
    </citation>
    <scope>NUCLEOTIDE SEQUENCE [LARGE SCALE GENOMIC DNA]</scope>
    <source>
        <strain evidence="3 4">IBRC-M10081</strain>
    </source>
</reference>
<dbReference type="EMBL" id="FOIT01000001">
    <property type="protein sequence ID" value="SEV83223.1"/>
    <property type="molecule type" value="Genomic_DNA"/>
</dbReference>
<evidence type="ECO:0000256" key="1">
    <source>
        <dbReference type="ARBA" id="ARBA00038305"/>
    </source>
</evidence>
<comment type="similarity">
    <text evidence="1">Belongs to the bacilliredoxin family.</text>
</comment>
<evidence type="ECO:0000313" key="3">
    <source>
        <dbReference type="EMBL" id="SEV83223.1"/>
    </source>
</evidence>